<dbReference type="Proteomes" id="UP001295463">
    <property type="component" value="Chromosome"/>
</dbReference>
<dbReference type="InterPro" id="IPR014710">
    <property type="entry name" value="RmlC-like_jellyroll"/>
</dbReference>
<dbReference type="Gene3D" id="1.10.260.40">
    <property type="entry name" value="lambda repressor-like DNA-binding domains"/>
    <property type="match status" value="1"/>
</dbReference>
<dbReference type="CDD" id="cd00093">
    <property type="entry name" value="HTH_XRE"/>
    <property type="match status" value="1"/>
</dbReference>
<dbReference type="InterPro" id="IPR010982">
    <property type="entry name" value="Lambda_DNA-bd_dom_sf"/>
</dbReference>
<dbReference type="RefSeq" id="WP_305731345.1">
    <property type="nucleotide sequence ID" value="NZ_OW150024.1"/>
</dbReference>
<dbReference type="CDD" id="cd02209">
    <property type="entry name" value="cupin_XRE_C"/>
    <property type="match status" value="1"/>
</dbReference>
<dbReference type="InterPro" id="IPR050807">
    <property type="entry name" value="TransReg_Diox_bact_type"/>
</dbReference>
<dbReference type="EMBL" id="OW150024">
    <property type="protein sequence ID" value="CAH2030408.1"/>
    <property type="molecule type" value="Genomic_DNA"/>
</dbReference>
<sequence>MTDIKAQIKEFRIGEKIRAQRQLRRLTLQELSDLTGLSKPLLSQIENEQVVPPLATLLKISRGLKVDIHFFFEDETNRQKLVVTRGEELRPDLQRQAVNAAVRPYTYHSLAQGMRHKNMEPFLVEVENTTWDDKLFFRHDGEEEFLYVADGAINFHYGSEVYHLKAGDSAYYDSSQPHGLVAVGETKARIVAVLYSKG</sequence>
<dbReference type="SUPFAM" id="SSF47413">
    <property type="entry name" value="lambda repressor-like DNA-binding domains"/>
    <property type="match status" value="1"/>
</dbReference>
<dbReference type="PANTHER" id="PTHR46797:SF19">
    <property type="entry name" value="BLL2473 PROTEIN"/>
    <property type="match status" value="1"/>
</dbReference>
<accession>A0ABM9D7M8</accession>
<keyword evidence="4" id="KW-1185">Reference proteome</keyword>
<feature type="domain" description="HTH cro/C1-type" evidence="2">
    <location>
        <begin position="17"/>
        <end position="71"/>
    </location>
</feature>
<organism evidence="3 4">
    <name type="scientific">Trichlorobacter ammonificans</name>
    <dbReference type="NCBI Taxonomy" id="2916410"/>
    <lineage>
        <taxon>Bacteria</taxon>
        <taxon>Pseudomonadati</taxon>
        <taxon>Thermodesulfobacteriota</taxon>
        <taxon>Desulfuromonadia</taxon>
        <taxon>Geobacterales</taxon>
        <taxon>Geobacteraceae</taxon>
        <taxon>Trichlorobacter</taxon>
    </lineage>
</organism>
<dbReference type="InterPro" id="IPR013096">
    <property type="entry name" value="Cupin_2"/>
</dbReference>
<evidence type="ECO:0000313" key="4">
    <source>
        <dbReference type="Proteomes" id="UP001295463"/>
    </source>
</evidence>
<evidence type="ECO:0000313" key="3">
    <source>
        <dbReference type="EMBL" id="CAH2030408.1"/>
    </source>
</evidence>
<gene>
    <name evidence="3" type="ORF">GEAMG1_0591</name>
</gene>
<dbReference type="PANTHER" id="PTHR46797">
    <property type="entry name" value="HTH-TYPE TRANSCRIPTIONAL REGULATOR"/>
    <property type="match status" value="1"/>
</dbReference>
<name>A0ABM9D7M8_9BACT</name>
<dbReference type="Pfam" id="PF07883">
    <property type="entry name" value="Cupin_2"/>
    <property type="match status" value="1"/>
</dbReference>
<dbReference type="Pfam" id="PF01381">
    <property type="entry name" value="HTH_3"/>
    <property type="match status" value="1"/>
</dbReference>
<evidence type="ECO:0000259" key="2">
    <source>
        <dbReference type="PROSITE" id="PS50943"/>
    </source>
</evidence>
<keyword evidence="1" id="KW-0238">DNA-binding</keyword>
<dbReference type="InterPro" id="IPR001387">
    <property type="entry name" value="Cro/C1-type_HTH"/>
</dbReference>
<dbReference type="SMART" id="SM00530">
    <property type="entry name" value="HTH_XRE"/>
    <property type="match status" value="1"/>
</dbReference>
<dbReference type="InterPro" id="IPR011051">
    <property type="entry name" value="RmlC_Cupin_sf"/>
</dbReference>
<dbReference type="SUPFAM" id="SSF51182">
    <property type="entry name" value="RmlC-like cupins"/>
    <property type="match status" value="1"/>
</dbReference>
<dbReference type="Gene3D" id="2.60.120.10">
    <property type="entry name" value="Jelly Rolls"/>
    <property type="match status" value="1"/>
</dbReference>
<proteinExistence type="predicted"/>
<reference evidence="3 4" key="1">
    <citation type="submission" date="2022-03" db="EMBL/GenBank/DDBJ databases">
        <authorList>
            <person name="Koch H."/>
        </authorList>
    </citation>
    <scope>NUCLEOTIDE SEQUENCE [LARGE SCALE GENOMIC DNA]</scope>
    <source>
        <strain evidence="3 4">G1</strain>
    </source>
</reference>
<evidence type="ECO:0000256" key="1">
    <source>
        <dbReference type="ARBA" id="ARBA00023125"/>
    </source>
</evidence>
<dbReference type="PROSITE" id="PS50943">
    <property type="entry name" value="HTH_CROC1"/>
    <property type="match status" value="1"/>
</dbReference>
<protein>
    <submittedName>
        <fullName evidence="3">Transcriptional regulator, MerR family</fullName>
    </submittedName>
</protein>